<evidence type="ECO:0000313" key="1">
    <source>
        <dbReference type="Proteomes" id="UP000887578"/>
    </source>
</evidence>
<sequence length="104" mass="11887">MKRTAASANFFDFSNNHDSKRDPLSWNKSAKDIYLEKIGDYQNEDEWKKDKNVINDSTLSLHISTYENSVEAASKLVDCTKEENSKQKYSNQIFGVSSTVIQVT</sequence>
<proteinExistence type="predicted"/>
<protein>
    <submittedName>
        <fullName evidence="2">Uncharacterized protein</fullName>
    </submittedName>
</protein>
<name>A0A914QG77_9BILA</name>
<dbReference type="Proteomes" id="UP000887578">
    <property type="component" value="Unplaced"/>
</dbReference>
<evidence type="ECO:0000313" key="2">
    <source>
        <dbReference type="WBParaSite" id="PDA_v2.g30415.t1"/>
    </source>
</evidence>
<organism evidence="1 2">
    <name type="scientific">Panagrolaimus davidi</name>
    <dbReference type="NCBI Taxonomy" id="227884"/>
    <lineage>
        <taxon>Eukaryota</taxon>
        <taxon>Metazoa</taxon>
        <taxon>Ecdysozoa</taxon>
        <taxon>Nematoda</taxon>
        <taxon>Chromadorea</taxon>
        <taxon>Rhabditida</taxon>
        <taxon>Tylenchina</taxon>
        <taxon>Panagrolaimomorpha</taxon>
        <taxon>Panagrolaimoidea</taxon>
        <taxon>Panagrolaimidae</taxon>
        <taxon>Panagrolaimus</taxon>
    </lineage>
</organism>
<accession>A0A914QG77</accession>
<dbReference type="AlphaFoldDB" id="A0A914QG77"/>
<dbReference type="WBParaSite" id="PDA_v2.g30415.t1">
    <property type="protein sequence ID" value="PDA_v2.g30415.t1"/>
    <property type="gene ID" value="PDA_v2.g30415"/>
</dbReference>
<keyword evidence="1" id="KW-1185">Reference proteome</keyword>
<reference evidence="2" key="1">
    <citation type="submission" date="2022-11" db="UniProtKB">
        <authorList>
            <consortium name="WormBaseParasite"/>
        </authorList>
    </citation>
    <scope>IDENTIFICATION</scope>
</reference>